<dbReference type="KEGG" id="dmm:dnm_012800"/>
<evidence type="ECO:0000313" key="1">
    <source>
        <dbReference type="EMBL" id="QTA85275.1"/>
    </source>
</evidence>
<protein>
    <submittedName>
        <fullName evidence="1">Uncharacterized protein</fullName>
    </submittedName>
</protein>
<reference evidence="1" key="1">
    <citation type="journal article" date="2021" name="Microb. Physiol.">
        <title>Proteogenomic Insights into the Physiology of Marine, Sulfate-Reducing, Filamentous Desulfonema limicola and Desulfonema magnum.</title>
        <authorList>
            <person name="Schnaars V."/>
            <person name="Wohlbrand L."/>
            <person name="Scheve S."/>
            <person name="Hinrichs C."/>
            <person name="Reinhardt R."/>
            <person name="Rabus R."/>
        </authorList>
    </citation>
    <scope>NUCLEOTIDE SEQUENCE</scope>
    <source>
        <strain evidence="1">4be13</strain>
    </source>
</reference>
<keyword evidence="2" id="KW-1185">Reference proteome</keyword>
<dbReference type="EMBL" id="CP061800">
    <property type="protein sequence ID" value="QTA85275.1"/>
    <property type="molecule type" value="Genomic_DNA"/>
</dbReference>
<organism evidence="1 2">
    <name type="scientific">Desulfonema magnum</name>
    <dbReference type="NCBI Taxonomy" id="45655"/>
    <lineage>
        <taxon>Bacteria</taxon>
        <taxon>Pseudomonadati</taxon>
        <taxon>Thermodesulfobacteriota</taxon>
        <taxon>Desulfobacteria</taxon>
        <taxon>Desulfobacterales</taxon>
        <taxon>Desulfococcaceae</taxon>
        <taxon>Desulfonema</taxon>
    </lineage>
</organism>
<evidence type="ECO:0000313" key="2">
    <source>
        <dbReference type="Proteomes" id="UP000663722"/>
    </source>
</evidence>
<name>A0A975GL73_9BACT</name>
<accession>A0A975GL73</accession>
<sequence length="41" mass="4828">MRHHSGKNPGFFPGQILKTYGQVLKNWGKRQITNYFHIKQA</sequence>
<gene>
    <name evidence="1" type="ORF">dnm_012800</name>
</gene>
<proteinExistence type="predicted"/>
<dbReference type="AlphaFoldDB" id="A0A975GL73"/>
<dbReference type="Proteomes" id="UP000663722">
    <property type="component" value="Chromosome"/>
</dbReference>